<comment type="caution">
    <text evidence="2">The sequence shown here is derived from an EMBL/GenBank/DDBJ whole genome shotgun (WGS) entry which is preliminary data.</text>
</comment>
<feature type="transmembrane region" description="Helical" evidence="1">
    <location>
        <begin position="22"/>
        <end position="41"/>
    </location>
</feature>
<protein>
    <submittedName>
        <fullName evidence="2">Uncharacterized protein</fullName>
    </submittedName>
</protein>
<accession>A0A9D7LRH5</accession>
<proteinExistence type="predicted"/>
<dbReference type="Proteomes" id="UP000808146">
    <property type="component" value="Unassembled WGS sequence"/>
</dbReference>
<name>A0A9D7LRH5_9RHOO</name>
<sequence>MPGLIRARLPGHHLDSSTTDTIKMGIGFLATLAALVVGLLVSSAKSSFDAKGELIRNVAVQILQLDGNLRRLGPPADPIRNKVLQLVSAQVARMSGGQEPLSHMPQVDRIFLILEMDSPFGGLLHVSRWSRCRPPWRS</sequence>
<keyword evidence="1" id="KW-0812">Transmembrane</keyword>
<keyword evidence="1" id="KW-0472">Membrane</keyword>
<evidence type="ECO:0000313" key="3">
    <source>
        <dbReference type="Proteomes" id="UP000808146"/>
    </source>
</evidence>
<evidence type="ECO:0000313" key="2">
    <source>
        <dbReference type="EMBL" id="MBK8890715.1"/>
    </source>
</evidence>
<dbReference type="EMBL" id="JADKBR010000012">
    <property type="protein sequence ID" value="MBK8890715.1"/>
    <property type="molecule type" value="Genomic_DNA"/>
</dbReference>
<dbReference type="AlphaFoldDB" id="A0A9D7LRH5"/>
<keyword evidence="1" id="KW-1133">Transmembrane helix</keyword>
<evidence type="ECO:0000256" key="1">
    <source>
        <dbReference type="SAM" id="Phobius"/>
    </source>
</evidence>
<reference evidence="3" key="1">
    <citation type="journal article" date="2021" name="Nat. Commun.">
        <title>Connecting structure to function with the recovery of over 1000 high-quality metagenome-assembled genomes from activated sludge using long-read sequencing.</title>
        <authorList>
            <person name="Singleton C.M."/>
            <person name="Petriglieri F."/>
            <person name="Kristensen J.M."/>
            <person name="Kirkegaard R.H."/>
            <person name="Michaelsen T.Y."/>
            <person name="Andersen M.H."/>
            <person name="Kondrotaite Z."/>
            <person name="Karst S.M."/>
            <person name="Dueholm M.S."/>
            <person name="Nielsen P.H."/>
            <person name="Albertsen M."/>
        </authorList>
    </citation>
    <scope>NUCLEOTIDE SEQUENCE [LARGE SCALE GENOMIC DNA]</scope>
</reference>
<organism evidence="2 3">
    <name type="scientific">Candidatus Dechloromonas phosphorivorans</name>
    <dbReference type="NCBI Taxonomy" id="2899244"/>
    <lineage>
        <taxon>Bacteria</taxon>
        <taxon>Pseudomonadati</taxon>
        <taxon>Pseudomonadota</taxon>
        <taxon>Betaproteobacteria</taxon>
        <taxon>Rhodocyclales</taxon>
        <taxon>Azonexaceae</taxon>
        <taxon>Dechloromonas</taxon>
    </lineage>
</organism>
<gene>
    <name evidence="2" type="ORF">IPN75_10090</name>
</gene>